<evidence type="ECO:0000256" key="1">
    <source>
        <dbReference type="ARBA" id="ARBA00004651"/>
    </source>
</evidence>
<feature type="transmembrane region" description="Helical" evidence="6">
    <location>
        <begin position="121"/>
        <end position="144"/>
    </location>
</feature>
<sequence length="362" mass="37881">MMHETAVDPEVMATPADAVIRRGYVEKTLLQRALHVASFRNVSAIYIFVALFIIFSIWVPSTFLTAGVWKSMLAGQALVAITAIAVAIPLAAGLFDLAVGAEVGIAGILVAWLLHDQGVPILPAILLAVLAGAVVGSVSGLLVVRGRIDSFIATLGMSSVLLALTDWISSNEQILGLSPHFQNIATTTFFGLALPFWFMLALGVVVWYVLERTPVGRRVYATGGNINSARLSGVKTSYVVVGALAACGALAALAGILQTSLTATGDPTVGPGFLLPAYAAAFLGSTQFRGGRYNVWGTVVAVYVLATGVTGLQLAGAPVWIPNLFNGLALLIAVAMASAGRARTRTLAIRRVIRRGRVSRGD</sequence>
<feature type="transmembrane region" description="Helical" evidence="6">
    <location>
        <begin position="39"/>
        <end position="59"/>
    </location>
</feature>
<feature type="transmembrane region" description="Helical" evidence="6">
    <location>
        <begin position="238"/>
        <end position="257"/>
    </location>
</feature>
<feature type="transmembrane region" description="Helical" evidence="6">
    <location>
        <begin position="189"/>
        <end position="210"/>
    </location>
</feature>
<proteinExistence type="predicted"/>
<keyword evidence="5 6" id="KW-0472">Membrane</keyword>
<gene>
    <name evidence="7" type="ORF">GKO32_07090</name>
</gene>
<keyword evidence="8" id="KW-1185">Reference proteome</keyword>
<keyword evidence="2" id="KW-1003">Cell membrane</keyword>
<evidence type="ECO:0000256" key="5">
    <source>
        <dbReference type="ARBA" id="ARBA00023136"/>
    </source>
</evidence>
<keyword evidence="3 6" id="KW-0812">Transmembrane</keyword>
<dbReference type="GO" id="GO:0005886">
    <property type="term" value="C:plasma membrane"/>
    <property type="evidence" value="ECO:0007669"/>
    <property type="project" value="UniProtKB-SubCell"/>
</dbReference>
<evidence type="ECO:0000256" key="6">
    <source>
        <dbReference type="SAM" id="Phobius"/>
    </source>
</evidence>
<accession>A0A6N7YPE2</accession>
<dbReference type="CDD" id="cd06579">
    <property type="entry name" value="TM_PBP1_transp_AraH_like"/>
    <property type="match status" value="1"/>
</dbReference>
<dbReference type="OrthoDB" id="3468954at2"/>
<evidence type="ECO:0000256" key="2">
    <source>
        <dbReference type="ARBA" id="ARBA00022475"/>
    </source>
</evidence>
<feature type="transmembrane region" description="Helical" evidence="6">
    <location>
        <begin position="269"/>
        <end position="286"/>
    </location>
</feature>
<reference evidence="7 8" key="1">
    <citation type="submission" date="2019-11" db="EMBL/GenBank/DDBJ databases">
        <title>Draft genome of Amycolatopsis RM579.</title>
        <authorList>
            <person name="Duangmal K."/>
            <person name="Mingma R."/>
        </authorList>
    </citation>
    <scope>NUCLEOTIDE SEQUENCE [LARGE SCALE GENOMIC DNA]</scope>
    <source>
        <strain evidence="7 8">RM579</strain>
    </source>
</reference>
<comment type="caution">
    <text evidence="7">The sequence shown here is derived from an EMBL/GenBank/DDBJ whole genome shotgun (WGS) entry which is preliminary data.</text>
</comment>
<dbReference type="InterPro" id="IPR001851">
    <property type="entry name" value="ABC_transp_permease"/>
</dbReference>
<dbReference type="AlphaFoldDB" id="A0A6N7YPE2"/>
<feature type="transmembrane region" description="Helical" evidence="6">
    <location>
        <begin position="320"/>
        <end position="340"/>
    </location>
</feature>
<dbReference type="Pfam" id="PF02653">
    <property type="entry name" value="BPD_transp_2"/>
    <property type="match status" value="1"/>
</dbReference>
<evidence type="ECO:0000256" key="4">
    <source>
        <dbReference type="ARBA" id="ARBA00022989"/>
    </source>
</evidence>
<dbReference type="EMBL" id="WMBA01000007">
    <property type="protein sequence ID" value="MTD53748.1"/>
    <property type="molecule type" value="Genomic_DNA"/>
</dbReference>
<protein>
    <submittedName>
        <fullName evidence="7">ABC transporter permease</fullName>
    </submittedName>
</protein>
<feature type="transmembrane region" description="Helical" evidence="6">
    <location>
        <begin position="71"/>
        <end position="90"/>
    </location>
</feature>
<dbReference type="GO" id="GO:0022857">
    <property type="term" value="F:transmembrane transporter activity"/>
    <property type="evidence" value="ECO:0007669"/>
    <property type="project" value="InterPro"/>
</dbReference>
<evidence type="ECO:0000313" key="7">
    <source>
        <dbReference type="EMBL" id="MTD53748.1"/>
    </source>
</evidence>
<dbReference type="Proteomes" id="UP000440096">
    <property type="component" value="Unassembled WGS sequence"/>
</dbReference>
<feature type="transmembrane region" description="Helical" evidence="6">
    <location>
        <begin position="293"/>
        <end position="314"/>
    </location>
</feature>
<organism evidence="7 8">
    <name type="scientific">Amycolatopsis pithecellobii</name>
    <dbReference type="NCBI Taxonomy" id="664692"/>
    <lineage>
        <taxon>Bacteria</taxon>
        <taxon>Bacillati</taxon>
        <taxon>Actinomycetota</taxon>
        <taxon>Actinomycetes</taxon>
        <taxon>Pseudonocardiales</taxon>
        <taxon>Pseudonocardiaceae</taxon>
        <taxon>Amycolatopsis</taxon>
    </lineage>
</organism>
<evidence type="ECO:0000313" key="8">
    <source>
        <dbReference type="Proteomes" id="UP000440096"/>
    </source>
</evidence>
<keyword evidence="4 6" id="KW-1133">Transmembrane helix</keyword>
<dbReference type="PANTHER" id="PTHR32196:SF72">
    <property type="entry name" value="RIBOSE IMPORT PERMEASE PROTEIN RBSC"/>
    <property type="match status" value="1"/>
</dbReference>
<comment type="subcellular location">
    <subcellularLocation>
        <location evidence="1">Cell membrane</location>
        <topology evidence="1">Multi-pass membrane protein</topology>
    </subcellularLocation>
</comment>
<dbReference type="PANTHER" id="PTHR32196">
    <property type="entry name" value="ABC TRANSPORTER PERMEASE PROTEIN YPHD-RELATED-RELATED"/>
    <property type="match status" value="1"/>
</dbReference>
<evidence type="ECO:0000256" key="3">
    <source>
        <dbReference type="ARBA" id="ARBA00022692"/>
    </source>
</evidence>
<feature type="transmembrane region" description="Helical" evidence="6">
    <location>
        <begin position="151"/>
        <end position="169"/>
    </location>
</feature>
<name>A0A6N7YPE2_9PSEU</name>